<dbReference type="VEuPathDB" id="AmoebaDB:FDP41_001649"/>
<comment type="caution">
    <text evidence="2">The sequence shown here is derived from an EMBL/GenBank/DDBJ whole genome shotgun (WGS) entry which is preliminary data.</text>
</comment>
<sequence>MRLLVHNMMCCLKCESFPLKIEATEVENEEQDENKEFILNVLQRIDYDALKSAASNLSIEGLPESLPENVGENEAAMKSLHKLLLELQVRNGELVCTNPSCGRRYPIKDRIPNMVLRDDEVSELKK</sequence>
<dbReference type="RefSeq" id="XP_044564019.1">
    <property type="nucleotide sequence ID" value="XM_044704756.1"/>
</dbReference>
<accession>A0A6A5BVK3</accession>
<dbReference type="GeneID" id="68108867"/>
<organism evidence="2 3">
    <name type="scientific">Naegleria fowleri</name>
    <name type="common">Brain eating amoeba</name>
    <dbReference type="NCBI Taxonomy" id="5763"/>
    <lineage>
        <taxon>Eukaryota</taxon>
        <taxon>Discoba</taxon>
        <taxon>Heterolobosea</taxon>
        <taxon>Tetramitia</taxon>
        <taxon>Eutetramitia</taxon>
        <taxon>Vahlkampfiidae</taxon>
        <taxon>Naegleria</taxon>
    </lineage>
</organism>
<reference evidence="2 3" key="1">
    <citation type="journal article" date="2019" name="Sci. Rep.">
        <title>Nanopore sequencing improves the draft genome of the human pathogenic amoeba Naegleria fowleri.</title>
        <authorList>
            <person name="Liechti N."/>
            <person name="Schurch N."/>
            <person name="Bruggmann R."/>
            <person name="Wittwer M."/>
        </authorList>
    </citation>
    <scope>NUCLEOTIDE SEQUENCE [LARGE SCALE GENOMIC DNA]</scope>
    <source>
        <strain evidence="2 3">ATCC 30894</strain>
    </source>
</reference>
<comment type="similarity">
    <text evidence="1">Belongs to the TRM112 family.</text>
</comment>
<dbReference type="InterPro" id="IPR039127">
    <property type="entry name" value="Trm112"/>
</dbReference>
<gene>
    <name evidence="2" type="ORF">FDP41_001649</name>
</gene>
<evidence type="ECO:0000313" key="3">
    <source>
        <dbReference type="Proteomes" id="UP000444721"/>
    </source>
</evidence>
<dbReference type="Pfam" id="PF03966">
    <property type="entry name" value="Trm112p"/>
    <property type="match status" value="1"/>
</dbReference>
<keyword evidence="3" id="KW-1185">Reference proteome</keyword>
<dbReference type="PANTHER" id="PTHR12773:SF0">
    <property type="entry name" value="MULTIFUNCTIONAL METHYLTRANSFERASE SUBUNIT TRM112-LIKE PROTEIN"/>
    <property type="match status" value="1"/>
</dbReference>
<dbReference type="Gene3D" id="2.20.25.10">
    <property type="match status" value="1"/>
</dbReference>
<dbReference type="GO" id="GO:0046982">
    <property type="term" value="F:protein heterodimerization activity"/>
    <property type="evidence" value="ECO:0007669"/>
    <property type="project" value="InterPro"/>
</dbReference>
<name>A0A6A5BVK3_NAEFO</name>
<dbReference type="Proteomes" id="UP000444721">
    <property type="component" value="Unassembled WGS sequence"/>
</dbReference>
<dbReference type="SUPFAM" id="SSF158997">
    <property type="entry name" value="Trm112p-like"/>
    <property type="match status" value="1"/>
</dbReference>
<evidence type="ECO:0000256" key="1">
    <source>
        <dbReference type="ARBA" id="ARBA00007980"/>
    </source>
</evidence>
<dbReference type="AlphaFoldDB" id="A0A6A5BVK3"/>
<dbReference type="PANTHER" id="PTHR12773">
    <property type="entry name" value="UPF0315 PROTEIN-RELATED"/>
    <property type="match status" value="1"/>
</dbReference>
<dbReference type="GO" id="GO:0070476">
    <property type="term" value="P:rRNA (guanine-N7)-methylation"/>
    <property type="evidence" value="ECO:0007669"/>
    <property type="project" value="TreeGrafter"/>
</dbReference>
<dbReference type="EMBL" id="VFQX01000027">
    <property type="protein sequence ID" value="KAF0979306.1"/>
    <property type="molecule type" value="Genomic_DNA"/>
</dbReference>
<proteinExistence type="inferred from homology"/>
<dbReference type="InterPro" id="IPR005651">
    <property type="entry name" value="Trm112-like"/>
</dbReference>
<evidence type="ECO:0000313" key="2">
    <source>
        <dbReference type="EMBL" id="KAF0979306.1"/>
    </source>
</evidence>
<dbReference type="VEuPathDB" id="AmoebaDB:NfTy_054410"/>
<dbReference type="GO" id="GO:0030488">
    <property type="term" value="P:tRNA methylation"/>
    <property type="evidence" value="ECO:0007669"/>
    <property type="project" value="TreeGrafter"/>
</dbReference>
<dbReference type="OrthoDB" id="2187549at2759"/>
<evidence type="ECO:0008006" key="4">
    <source>
        <dbReference type="Google" id="ProtNLM"/>
    </source>
</evidence>
<dbReference type="VEuPathDB" id="AmoebaDB:NF0118770"/>
<protein>
    <recommendedName>
        <fullName evidence="4">Trm112p-like protein</fullName>
    </recommendedName>
</protein>
<dbReference type="OMA" id="NMLTSKC"/>